<gene>
    <name evidence="1" type="ORF">L6452_27430</name>
</gene>
<protein>
    <submittedName>
        <fullName evidence="1">Uncharacterized protein</fullName>
    </submittedName>
</protein>
<evidence type="ECO:0000313" key="1">
    <source>
        <dbReference type="EMBL" id="KAI3701935.1"/>
    </source>
</evidence>
<keyword evidence="2" id="KW-1185">Reference proteome</keyword>
<comment type="caution">
    <text evidence="1">The sequence shown here is derived from an EMBL/GenBank/DDBJ whole genome shotgun (WGS) entry which is preliminary data.</text>
</comment>
<sequence>MLLPFLYNPPSAKTIPVILRVLPDIAIRSRHLSRQSLPLFRVKSILLNPLLRKKFSYVSASTTEPIVSNLPITGGSKYPEYQKKRLHCKGNIQEE</sequence>
<organism evidence="1 2">
    <name type="scientific">Arctium lappa</name>
    <name type="common">Greater burdock</name>
    <name type="synonym">Lappa major</name>
    <dbReference type="NCBI Taxonomy" id="4217"/>
    <lineage>
        <taxon>Eukaryota</taxon>
        <taxon>Viridiplantae</taxon>
        <taxon>Streptophyta</taxon>
        <taxon>Embryophyta</taxon>
        <taxon>Tracheophyta</taxon>
        <taxon>Spermatophyta</taxon>
        <taxon>Magnoliopsida</taxon>
        <taxon>eudicotyledons</taxon>
        <taxon>Gunneridae</taxon>
        <taxon>Pentapetalae</taxon>
        <taxon>asterids</taxon>
        <taxon>campanulids</taxon>
        <taxon>Asterales</taxon>
        <taxon>Asteraceae</taxon>
        <taxon>Carduoideae</taxon>
        <taxon>Cardueae</taxon>
        <taxon>Arctiinae</taxon>
        <taxon>Arctium</taxon>
    </lineage>
</organism>
<accession>A0ACB9A0L7</accession>
<evidence type="ECO:0000313" key="2">
    <source>
        <dbReference type="Proteomes" id="UP001055879"/>
    </source>
</evidence>
<reference evidence="1 2" key="2">
    <citation type="journal article" date="2022" name="Mol. Ecol. Resour.">
        <title>The genomes of chicory, endive, great burdock and yacon provide insights into Asteraceae paleo-polyploidization history and plant inulin production.</title>
        <authorList>
            <person name="Fan W."/>
            <person name="Wang S."/>
            <person name="Wang H."/>
            <person name="Wang A."/>
            <person name="Jiang F."/>
            <person name="Liu H."/>
            <person name="Zhao H."/>
            <person name="Xu D."/>
            <person name="Zhang Y."/>
        </authorList>
    </citation>
    <scope>NUCLEOTIDE SEQUENCE [LARGE SCALE GENOMIC DNA]</scope>
    <source>
        <strain evidence="2">cv. Niubang</strain>
    </source>
</reference>
<dbReference type="Proteomes" id="UP001055879">
    <property type="component" value="Linkage Group LG09"/>
</dbReference>
<reference evidence="2" key="1">
    <citation type="journal article" date="2022" name="Mol. Ecol. Resour.">
        <title>The genomes of chicory, endive, great burdock and yacon provide insights into Asteraceae palaeo-polyploidization history and plant inulin production.</title>
        <authorList>
            <person name="Fan W."/>
            <person name="Wang S."/>
            <person name="Wang H."/>
            <person name="Wang A."/>
            <person name="Jiang F."/>
            <person name="Liu H."/>
            <person name="Zhao H."/>
            <person name="Xu D."/>
            <person name="Zhang Y."/>
        </authorList>
    </citation>
    <scope>NUCLEOTIDE SEQUENCE [LARGE SCALE GENOMIC DNA]</scope>
    <source>
        <strain evidence="2">cv. Niubang</strain>
    </source>
</reference>
<name>A0ACB9A0L7_ARCLA</name>
<dbReference type="EMBL" id="CM042055">
    <property type="protein sequence ID" value="KAI3701935.1"/>
    <property type="molecule type" value="Genomic_DNA"/>
</dbReference>
<proteinExistence type="predicted"/>